<keyword evidence="2" id="KW-0325">Glycoprotein</keyword>
<dbReference type="InterPro" id="IPR025965">
    <property type="entry name" value="FlgD/Vpr_Ig-like"/>
</dbReference>
<feature type="region of interest" description="Disordered" evidence="3">
    <location>
        <begin position="551"/>
        <end position="571"/>
    </location>
</feature>
<feature type="compositionally biased region" description="Low complexity" evidence="3">
    <location>
        <begin position="57"/>
        <end position="73"/>
    </location>
</feature>
<keyword evidence="4" id="KW-0812">Transmembrane</keyword>
<dbReference type="Pfam" id="PF02225">
    <property type="entry name" value="PA"/>
    <property type="match status" value="1"/>
</dbReference>
<evidence type="ECO:0000259" key="5">
    <source>
        <dbReference type="Pfam" id="PF02225"/>
    </source>
</evidence>
<evidence type="ECO:0000256" key="4">
    <source>
        <dbReference type="SAM" id="Phobius"/>
    </source>
</evidence>
<dbReference type="PANTHER" id="PTHR22702:SF1">
    <property type="entry name" value="PROTEASE-ASSOCIATED DOMAIN-CONTAINING PROTEIN 1"/>
    <property type="match status" value="1"/>
</dbReference>
<keyword evidence="1" id="KW-0732">Signal</keyword>
<sequence>MAAGLVARRSRCGGSEPRADLGTGLAAEPGFAPEPRHVHRDRSRHASPCGALRGAEARIPGPGRARCAARPGASTPNREASRRRRDHPPERTIPGLFDRAPRRSGPHPNRLRAQSVHRTQAPLGAGSFRRPLGGEIAMRARSSTAAFPVLPLLTAMVVATLALLLLAPRVHAATFNLINLDAAGEGFNDPTPVAPVGGNPGTTLGQQRLNVFNQACFIWGQYLQSNVTIQVQANFDPLAPCDSTSGVLGSAGAVSQASDFSGALIANTWYSIALANKLAGSDLAPSSSDISARFNSSVDNSTCLGPTGWYYGYDHNEGTNIDLLAVVLHELGHGLGFQTFTTLSTGAFLSNRPDVFARNLFDRTLGLRWDQMTNAQRATSAFNSGQLVWNGPGVKANASHYLGPATVVRIDSPAGIAGEKNFGTAAFGGAPPNPPLQAQVVLVNDGVGTTSDACEPIVNAAALVGKIALIDRGTCNFTFKAAAAQAAGAIAVMIGNNAAGAPPAMGGSDPSITIPVVSITQSDATAIKGQLGTGVTASIGVDNSRLAGTDLEGRPRMYAPNPIESGSSVSHWDTPETPNLLMEPFISSDLTDVDLTQWAFADIGWVGPTSGVPAGSTPPTIARGFAAPNPFSSGTAIKFSLAQSGQTRIEIFDLGGRLVKRLPAAWRPFGMQSVDWDGTDARGHRAPTGVYFWRVSAGAGVQSGRMVRVN</sequence>
<keyword evidence="4" id="KW-0472">Membrane</keyword>
<reference evidence="7 8" key="1">
    <citation type="journal article" date="2019" name="Nat. Microbiol.">
        <title>Mediterranean grassland soil C-N compound turnover is dependent on rainfall and depth, and is mediated by genomically divergent microorganisms.</title>
        <authorList>
            <person name="Diamond S."/>
            <person name="Andeer P.F."/>
            <person name="Li Z."/>
            <person name="Crits-Christoph A."/>
            <person name="Burstein D."/>
            <person name="Anantharaman K."/>
            <person name="Lane K.R."/>
            <person name="Thomas B.C."/>
            <person name="Pan C."/>
            <person name="Northen T.R."/>
            <person name="Banfield J.F."/>
        </authorList>
    </citation>
    <scope>NUCLEOTIDE SEQUENCE [LARGE SCALE GENOMIC DNA]</scope>
    <source>
        <strain evidence="7">WS_1</strain>
    </source>
</reference>
<feature type="domain" description="PA" evidence="5">
    <location>
        <begin position="438"/>
        <end position="527"/>
    </location>
</feature>
<evidence type="ECO:0000256" key="1">
    <source>
        <dbReference type="ARBA" id="ARBA00022729"/>
    </source>
</evidence>
<feature type="transmembrane region" description="Helical" evidence="4">
    <location>
        <begin position="145"/>
        <end position="167"/>
    </location>
</feature>
<organism evidence="7 8">
    <name type="scientific">Eiseniibacteriota bacterium</name>
    <dbReference type="NCBI Taxonomy" id="2212470"/>
    <lineage>
        <taxon>Bacteria</taxon>
        <taxon>Candidatus Eiseniibacteriota</taxon>
    </lineage>
</organism>
<gene>
    <name evidence="7" type="ORF">E6K71_09135</name>
</gene>
<feature type="region of interest" description="Disordered" evidence="3">
    <location>
        <begin position="1"/>
        <end position="111"/>
    </location>
</feature>
<name>A0A538S8L3_UNCEI</name>
<dbReference type="NCBIfam" id="TIGR04183">
    <property type="entry name" value="Por_Secre_tail"/>
    <property type="match status" value="1"/>
</dbReference>
<evidence type="ECO:0000313" key="8">
    <source>
        <dbReference type="Proteomes" id="UP000316292"/>
    </source>
</evidence>
<dbReference type="Proteomes" id="UP000316292">
    <property type="component" value="Unassembled WGS sequence"/>
</dbReference>
<proteinExistence type="predicted"/>
<comment type="caution">
    <text evidence="7">The sequence shown here is derived from an EMBL/GenBank/DDBJ whole genome shotgun (WGS) entry which is preliminary data.</text>
</comment>
<dbReference type="PANTHER" id="PTHR22702">
    <property type="entry name" value="PROTEASE-ASSOCIATED DOMAIN-CONTAINING PROTEIN"/>
    <property type="match status" value="1"/>
</dbReference>
<dbReference type="CDD" id="cd04818">
    <property type="entry name" value="PA_subtilisin_1"/>
    <property type="match status" value="1"/>
</dbReference>
<dbReference type="InterPro" id="IPR046450">
    <property type="entry name" value="PA_dom_sf"/>
</dbReference>
<dbReference type="InterPro" id="IPR026444">
    <property type="entry name" value="Secre_tail"/>
</dbReference>
<accession>A0A538S8L3</accession>
<dbReference type="InterPro" id="IPR003137">
    <property type="entry name" value="PA_domain"/>
</dbReference>
<dbReference type="SUPFAM" id="SSF52025">
    <property type="entry name" value="PA domain"/>
    <property type="match status" value="1"/>
</dbReference>
<dbReference type="Gene3D" id="3.50.30.30">
    <property type="match status" value="1"/>
</dbReference>
<dbReference type="Gene3D" id="2.60.40.4070">
    <property type="match status" value="1"/>
</dbReference>
<dbReference type="EMBL" id="VBOR01000099">
    <property type="protein sequence ID" value="TMQ47714.1"/>
    <property type="molecule type" value="Genomic_DNA"/>
</dbReference>
<dbReference type="SUPFAM" id="SSF55486">
    <property type="entry name" value="Metalloproteases ('zincins'), catalytic domain"/>
    <property type="match status" value="1"/>
</dbReference>
<evidence type="ECO:0000313" key="7">
    <source>
        <dbReference type="EMBL" id="TMQ47714.1"/>
    </source>
</evidence>
<evidence type="ECO:0000256" key="3">
    <source>
        <dbReference type="SAM" id="MobiDB-lite"/>
    </source>
</evidence>
<evidence type="ECO:0000256" key="2">
    <source>
        <dbReference type="ARBA" id="ARBA00023180"/>
    </source>
</evidence>
<evidence type="ECO:0000259" key="6">
    <source>
        <dbReference type="Pfam" id="PF13860"/>
    </source>
</evidence>
<keyword evidence="4" id="KW-1133">Transmembrane helix</keyword>
<dbReference type="Pfam" id="PF13860">
    <property type="entry name" value="FlgD_ig"/>
    <property type="match status" value="1"/>
</dbReference>
<dbReference type="AlphaFoldDB" id="A0A538S8L3"/>
<feature type="domain" description="FlgD/Vpr Ig-like" evidence="6">
    <location>
        <begin position="638"/>
        <end position="698"/>
    </location>
</feature>
<protein>
    <submittedName>
        <fullName evidence="7">T9SS type A sorting domain-containing protein</fullName>
    </submittedName>
</protein>